<evidence type="ECO:0000256" key="2">
    <source>
        <dbReference type="ARBA" id="ARBA00023108"/>
    </source>
</evidence>
<gene>
    <name evidence="5" type="ORF">g.15852</name>
</gene>
<proteinExistence type="inferred from homology"/>
<dbReference type="InterPro" id="IPR010562">
    <property type="entry name" value="Haemolymph_juvenile_hormone-bd"/>
</dbReference>
<keyword evidence="2" id="KW-0090">Biological rhythms</keyword>
<feature type="signal peptide" evidence="4">
    <location>
        <begin position="1"/>
        <end position="27"/>
    </location>
</feature>
<dbReference type="InterPro" id="IPR038606">
    <property type="entry name" value="To_sf"/>
</dbReference>
<reference evidence="5" key="1">
    <citation type="submission" date="2015-11" db="EMBL/GenBank/DDBJ databases">
        <title>De novo transcriptome assembly of four potential Pierce s Disease insect vectors from Arizona vineyards.</title>
        <authorList>
            <person name="Tassone E.E."/>
        </authorList>
    </citation>
    <scope>NUCLEOTIDE SEQUENCE</scope>
</reference>
<dbReference type="Pfam" id="PF06585">
    <property type="entry name" value="JHBP"/>
    <property type="match status" value="1"/>
</dbReference>
<keyword evidence="1 4" id="KW-0732">Signal</keyword>
<feature type="chain" id="PRO_5008588285" description="Protein takeout" evidence="4">
    <location>
        <begin position="28"/>
        <end position="267"/>
    </location>
</feature>
<dbReference type="AlphaFoldDB" id="A0A1B6ML91"/>
<sequence length="267" mass="29878">VVCICVCAMSRVSALLILTALAALAQSAKVKIKIPNLPLPSYIGQGCKYNDPNLNECVVRKGRPAVKQLANGDPKYRIPTLDPLVIENLRVDQGTRQVGLSLECRNCSMYGLQNINFIKARVDLNNSHCEWDFTLDKMEMRGKYNVSGQVLILPITGSGDANITATGVKFSYKYDWILERRANGLDYVKVTTHSLPFTVTRLHIHLDNLFNGDRLLGDNMNIFLNENWQEIMKDLTPALSDALGEVFKQTLTSMADLIPFQTLFPKD</sequence>
<dbReference type="SMART" id="SM00700">
    <property type="entry name" value="JHBP"/>
    <property type="match status" value="1"/>
</dbReference>
<organism evidence="5">
    <name type="scientific">Graphocephala atropunctata</name>
    <dbReference type="NCBI Taxonomy" id="36148"/>
    <lineage>
        <taxon>Eukaryota</taxon>
        <taxon>Metazoa</taxon>
        <taxon>Ecdysozoa</taxon>
        <taxon>Arthropoda</taxon>
        <taxon>Hexapoda</taxon>
        <taxon>Insecta</taxon>
        <taxon>Pterygota</taxon>
        <taxon>Neoptera</taxon>
        <taxon>Paraneoptera</taxon>
        <taxon>Hemiptera</taxon>
        <taxon>Auchenorrhyncha</taxon>
        <taxon>Membracoidea</taxon>
        <taxon>Cicadellidae</taxon>
        <taxon>Cicadellinae</taxon>
        <taxon>Cicadellini</taxon>
        <taxon>Graphocephala</taxon>
    </lineage>
</organism>
<evidence type="ECO:0000313" key="5">
    <source>
        <dbReference type="EMBL" id="JAT36728.1"/>
    </source>
</evidence>
<dbReference type="GO" id="GO:0005615">
    <property type="term" value="C:extracellular space"/>
    <property type="evidence" value="ECO:0007669"/>
    <property type="project" value="TreeGrafter"/>
</dbReference>
<dbReference type="Gene3D" id="3.15.10.30">
    <property type="entry name" value="Haemolymph juvenile hormone binding protein"/>
    <property type="match status" value="1"/>
</dbReference>
<dbReference type="GO" id="GO:0007623">
    <property type="term" value="P:circadian rhythm"/>
    <property type="evidence" value="ECO:0007669"/>
    <property type="project" value="UniProtKB-ARBA"/>
</dbReference>
<dbReference type="FunFam" id="3.15.10.30:FF:000001">
    <property type="entry name" value="Takeout-like protein 1"/>
    <property type="match status" value="1"/>
</dbReference>
<dbReference type="EMBL" id="GEBQ01003249">
    <property type="protein sequence ID" value="JAT36728.1"/>
    <property type="molecule type" value="Transcribed_RNA"/>
</dbReference>
<protein>
    <recommendedName>
        <fullName evidence="6">Protein takeout</fullName>
    </recommendedName>
</protein>
<dbReference type="PANTHER" id="PTHR11008:SF32">
    <property type="entry name" value="CIRCADIAN CLOCK-CONTROLLED PROTEIN DAYWAKE-RELATED"/>
    <property type="match status" value="1"/>
</dbReference>
<feature type="non-terminal residue" evidence="5">
    <location>
        <position position="1"/>
    </location>
</feature>
<name>A0A1B6ML91_9HEMI</name>
<accession>A0A1B6ML91</accession>
<evidence type="ECO:0000256" key="1">
    <source>
        <dbReference type="ARBA" id="ARBA00022729"/>
    </source>
</evidence>
<comment type="similarity">
    <text evidence="3">Belongs to the TO family.</text>
</comment>
<evidence type="ECO:0000256" key="4">
    <source>
        <dbReference type="SAM" id="SignalP"/>
    </source>
</evidence>
<evidence type="ECO:0008006" key="6">
    <source>
        <dbReference type="Google" id="ProtNLM"/>
    </source>
</evidence>
<evidence type="ECO:0000256" key="3">
    <source>
        <dbReference type="ARBA" id="ARBA00060902"/>
    </source>
</evidence>
<dbReference type="PANTHER" id="PTHR11008">
    <property type="entry name" value="PROTEIN TAKEOUT-LIKE PROTEIN"/>
    <property type="match status" value="1"/>
</dbReference>